<keyword evidence="4" id="KW-1185">Reference proteome</keyword>
<gene>
    <name evidence="3" type="ORF">GCM10023350_48580</name>
</gene>
<feature type="region of interest" description="Disordered" evidence="1">
    <location>
        <begin position="159"/>
        <end position="210"/>
    </location>
</feature>
<comment type="caution">
    <text evidence="3">The sequence shown here is derived from an EMBL/GenBank/DDBJ whole genome shotgun (WGS) entry which is preliminary data.</text>
</comment>
<feature type="compositionally biased region" description="Basic and acidic residues" evidence="1">
    <location>
        <begin position="334"/>
        <end position="348"/>
    </location>
</feature>
<sequence length="348" mass="36135">MTSPASEAAATPRRAILWATQPTAVLSSLGAAFDDLVVGSLDDAQADLLEATADTALVLAGPIPEPALSAVTNHVVTHPGSRLARSVGDGSGSVQAEQLQGLRILGDACLGDLPVTWWAASDAAADLGPLTGEGPGGLTRSGDDDGFVAHARLLRAQRELAGSTSDRPGRSSVPDLTPYPPRPSTVTKPRPSGRGRNQAPRPPAPPTSRSRSILLGYRLPLAGVLVVLGAALGVLAAEVIDGGEVVWAMLALALATVALALAWVVRTLRILSAEVRTLGGRTRRLRGDVDRVRARLAKRVAADADQGARTAARIRQIESRIAVVSSTSPPAERPLARADRGDADDQRR</sequence>
<dbReference type="Proteomes" id="UP001499882">
    <property type="component" value="Unassembled WGS sequence"/>
</dbReference>
<protein>
    <submittedName>
        <fullName evidence="3">Uncharacterized protein</fullName>
    </submittedName>
</protein>
<keyword evidence="2" id="KW-0812">Transmembrane</keyword>
<evidence type="ECO:0000313" key="3">
    <source>
        <dbReference type="EMBL" id="GAA4757231.1"/>
    </source>
</evidence>
<dbReference type="RefSeq" id="WP_345529699.1">
    <property type="nucleotide sequence ID" value="NZ_BAABKN010000033.1"/>
</dbReference>
<feature type="transmembrane region" description="Helical" evidence="2">
    <location>
        <begin position="219"/>
        <end position="240"/>
    </location>
</feature>
<organism evidence="3 4">
    <name type="scientific">Nocardioides endophyticus</name>
    <dbReference type="NCBI Taxonomy" id="1353775"/>
    <lineage>
        <taxon>Bacteria</taxon>
        <taxon>Bacillati</taxon>
        <taxon>Actinomycetota</taxon>
        <taxon>Actinomycetes</taxon>
        <taxon>Propionibacteriales</taxon>
        <taxon>Nocardioidaceae</taxon>
        <taxon>Nocardioides</taxon>
    </lineage>
</organism>
<accession>A0ABP8ZIN1</accession>
<proteinExistence type="predicted"/>
<feature type="region of interest" description="Disordered" evidence="1">
    <location>
        <begin position="324"/>
        <end position="348"/>
    </location>
</feature>
<keyword evidence="2" id="KW-0472">Membrane</keyword>
<feature type="transmembrane region" description="Helical" evidence="2">
    <location>
        <begin position="246"/>
        <end position="265"/>
    </location>
</feature>
<evidence type="ECO:0000256" key="2">
    <source>
        <dbReference type="SAM" id="Phobius"/>
    </source>
</evidence>
<evidence type="ECO:0000313" key="4">
    <source>
        <dbReference type="Proteomes" id="UP001499882"/>
    </source>
</evidence>
<dbReference type="EMBL" id="BAABKN010000033">
    <property type="protein sequence ID" value="GAA4757231.1"/>
    <property type="molecule type" value="Genomic_DNA"/>
</dbReference>
<reference evidence="4" key="1">
    <citation type="journal article" date="2019" name="Int. J. Syst. Evol. Microbiol.">
        <title>The Global Catalogue of Microorganisms (GCM) 10K type strain sequencing project: providing services to taxonomists for standard genome sequencing and annotation.</title>
        <authorList>
            <consortium name="The Broad Institute Genomics Platform"/>
            <consortium name="The Broad Institute Genome Sequencing Center for Infectious Disease"/>
            <person name="Wu L."/>
            <person name="Ma J."/>
        </authorList>
    </citation>
    <scope>NUCLEOTIDE SEQUENCE [LARGE SCALE GENOMIC DNA]</scope>
    <source>
        <strain evidence="4">JCM 18532</strain>
    </source>
</reference>
<evidence type="ECO:0000256" key="1">
    <source>
        <dbReference type="SAM" id="MobiDB-lite"/>
    </source>
</evidence>
<name>A0ABP8ZIN1_9ACTN</name>
<keyword evidence="2" id="KW-1133">Transmembrane helix</keyword>